<keyword evidence="6 7" id="KW-0472">Membrane</keyword>
<keyword evidence="3" id="KW-1003">Cell membrane</keyword>
<evidence type="ECO:0000256" key="7">
    <source>
        <dbReference type="SAM" id="Phobius"/>
    </source>
</evidence>
<proteinExistence type="inferred from homology"/>
<dbReference type="GO" id="GO:0005886">
    <property type="term" value="C:plasma membrane"/>
    <property type="evidence" value="ECO:0007669"/>
    <property type="project" value="UniProtKB-SubCell"/>
</dbReference>
<dbReference type="PANTHER" id="PTHR30506">
    <property type="entry name" value="INNER MEMBRANE PROTEIN"/>
    <property type="match status" value="1"/>
</dbReference>
<keyword evidence="4 7" id="KW-0812">Transmembrane</keyword>
<dbReference type="RefSeq" id="WP_304994668.1">
    <property type="nucleotide sequence ID" value="NZ_CP101717.1"/>
</dbReference>
<reference evidence="9" key="1">
    <citation type="submission" date="2022-07" db="EMBL/GenBank/DDBJ databases">
        <title>Complete genome sequence of Salinispirillum sp. LH10-3-1 capable of multiple carbohydrate inversion isolated from a soda lake.</title>
        <authorList>
            <person name="Liu J."/>
            <person name="Zhai Y."/>
            <person name="Zhang H."/>
            <person name="Yang H."/>
            <person name="Qu J."/>
            <person name="Li J."/>
        </authorList>
    </citation>
    <scope>NUCLEOTIDE SEQUENCE</scope>
    <source>
        <strain evidence="9">LH 10-3-1</strain>
    </source>
</reference>
<dbReference type="AlphaFoldDB" id="A0AB38YDE6"/>
<feature type="transmembrane region" description="Helical" evidence="7">
    <location>
        <begin position="6"/>
        <end position="24"/>
    </location>
</feature>
<dbReference type="PANTHER" id="PTHR30506:SF3">
    <property type="entry name" value="UPF0126 INNER MEMBRANE PROTEIN YADS-RELATED"/>
    <property type="match status" value="1"/>
</dbReference>
<sequence>MSLADLIYLLEFVGIMAFAISGMLEAQNRDMDPVGVFAIACITAFGGGTLRDVILDHQPVYWISHQEFPIIILLLTIAFSYVPRLRAIPARAMILPDAIGLGIFTVLGTQLALSMGTPAFSACLLGVITGTFGGLARDIICNEVPFIFRKEHLYASCALAGAMTFYGLTFLVEGDAIPILVALAVTVVMRLLSVHFDLRLQRH</sequence>
<evidence type="ECO:0000256" key="3">
    <source>
        <dbReference type="ARBA" id="ARBA00022475"/>
    </source>
</evidence>
<feature type="transmembrane region" description="Helical" evidence="7">
    <location>
        <begin position="60"/>
        <end position="82"/>
    </location>
</feature>
<evidence type="ECO:0000256" key="2">
    <source>
        <dbReference type="ARBA" id="ARBA00008193"/>
    </source>
</evidence>
<evidence type="ECO:0000256" key="4">
    <source>
        <dbReference type="ARBA" id="ARBA00022692"/>
    </source>
</evidence>
<comment type="similarity">
    <text evidence="2">Belongs to the UPF0126 family.</text>
</comment>
<evidence type="ECO:0000256" key="5">
    <source>
        <dbReference type="ARBA" id="ARBA00022989"/>
    </source>
</evidence>
<dbReference type="EMBL" id="CP101717">
    <property type="protein sequence ID" value="WLD57382.1"/>
    <property type="molecule type" value="Genomic_DNA"/>
</dbReference>
<feature type="transmembrane region" description="Helical" evidence="7">
    <location>
        <begin position="152"/>
        <end position="171"/>
    </location>
</feature>
<evidence type="ECO:0000256" key="6">
    <source>
        <dbReference type="ARBA" id="ARBA00023136"/>
    </source>
</evidence>
<feature type="transmembrane region" description="Helical" evidence="7">
    <location>
        <begin position="177"/>
        <end position="198"/>
    </location>
</feature>
<feature type="transmembrane region" description="Helical" evidence="7">
    <location>
        <begin position="119"/>
        <end position="140"/>
    </location>
</feature>
<feature type="transmembrane region" description="Helical" evidence="7">
    <location>
        <begin position="94"/>
        <end position="113"/>
    </location>
</feature>
<comment type="subcellular location">
    <subcellularLocation>
        <location evidence="1">Cell membrane</location>
        <topology evidence="1">Multi-pass membrane protein</topology>
    </subcellularLocation>
</comment>
<keyword evidence="5 7" id="KW-1133">Transmembrane helix</keyword>
<dbReference type="Pfam" id="PF03458">
    <property type="entry name" value="Gly_transporter"/>
    <property type="match status" value="2"/>
</dbReference>
<name>A0AB38YDE6_9GAMM</name>
<evidence type="ECO:0000259" key="8">
    <source>
        <dbReference type="Pfam" id="PF03458"/>
    </source>
</evidence>
<evidence type="ECO:0000313" key="9">
    <source>
        <dbReference type="EMBL" id="WLD57382.1"/>
    </source>
</evidence>
<feature type="domain" description="Glycine transporter" evidence="8">
    <location>
        <begin position="9"/>
        <end position="79"/>
    </location>
</feature>
<feature type="domain" description="Glycine transporter" evidence="8">
    <location>
        <begin position="96"/>
        <end position="168"/>
    </location>
</feature>
<dbReference type="InterPro" id="IPR005115">
    <property type="entry name" value="Gly_transporter"/>
</dbReference>
<protein>
    <submittedName>
        <fullName evidence="9">Trimeric intracellular cation channel family protein</fullName>
    </submittedName>
</protein>
<organism evidence="9">
    <name type="scientific">Salinispirillum sp. LH 10-3-1</name>
    <dbReference type="NCBI Taxonomy" id="2952525"/>
    <lineage>
        <taxon>Bacteria</taxon>
        <taxon>Pseudomonadati</taxon>
        <taxon>Pseudomonadota</taxon>
        <taxon>Gammaproteobacteria</taxon>
        <taxon>Oceanospirillales</taxon>
        <taxon>Saccharospirillaceae</taxon>
        <taxon>Salinispirillum</taxon>
    </lineage>
</organism>
<gene>
    <name evidence="9" type="ORF">NFC81_11725</name>
</gene>
<feature type="transmembrane region" description="Helical" evidence="7">
    <location>
        <begin position="36"/>
        <end position="54"/>
    </location>
</feature>
<evidence type="ECO:0000256" key="1">
    <source>
        <dbReference type="ARBA" id="ARBA00004651"/>
    </source>
</evidence>
<accession>A0AB38YDE6</accession>